<feature type="non-terminal residue" evidence="2">
    <location>
        <position position="100"/>
    </location>
</feature>
<gene>
    <name evidence="2" type="ORF">BN2614_LOCUS2</name>
</gene>
<feature type="compositionally biased region" description="Polar residues" evidence="1">
    <location>
        <begin position="79"/>
        <end position="94"/>
    </location>
</feature>
<dbReference type="Proteomes" id="UP000269945">
    <property type="component" value="Unassembled WGS sequence"/>
</dbReference>
<keyword evidence="3" id="KW-1185">Reference proteome</keyword>
<reference evidence="2 3" key="1">
    <citation type="submission" date="2018-10" db="EMBL/GenBank/DDBJ databases">
        <authorList>
            <person name="Ekblom R."/>
            <person name="Jareborg N."/>
        </authorList>
    </citation>
    <scope>NUCLEOTIDE SEQUENCE [LARGE SCALE GENOMIC DNA]</scope>
    <source>
        <tissue evidence="2">Muscle</tissue>
    </source>
</reference>
<dbReference type="AlphaFoldDB" id="A0A9X9PYP0"/>
<accession>A0A9X9PYP0</accession>
<feature type="region of interest" description="Disordered" evidence="1">
    <location>
        <begin position="63"/>
        <end position="100"/>
    </location>
</feature>
<protein>
    <submittedName>
        <fullName evidence="2">Uncharacterized protein</fullName>
    </submittedName>
</protein>
<proteinExistence type="predicted"/>
<evidence type="ECO:0000256" key="1">
    <source>
        <dbReference type="SAM" id="MobiDB-lite"/>
    </source>
</evidence>
<evidence type="ECO:0000313" key="2">
    <source>
        <dbReference type="EMBL" id="VCW77931.1"/>
    </source>
</evidence>
<comment type="caution">
    <text evidence="2">The sequence shown here is derived from an EMBL/GenBank/DDBJ whole genome shotgun (WGS) entry which is preliminary data.</text>
</comment>
<organism evidence="2 3">
    <name type="scientific">Gulo gulo</name>
    <name type="common">Wolverine</name>
    <name type="synonym">Gluton</name>
    <dbReference type="NCBI Taxonomy" id="48420"/>
    <lineage>
        <taxon>Eukaryota</taxon>
        <taxon>Metazoa</taxon>
        <taxon>Chordata</taxon>
        <taxon>Craniata</taxon>
        <taxon>Vertebrata</taxon>
        <taxon>Euteleostomi</taxon>
        <taxon>Mammalia</taxon>
        <taxon>Eutheria</taxon>
        <taxon>Laurasiatheria</taxon>
        <taxon>Carnivora</taxon>
        <taxon>Caniformia</taxon>
        <taxon>Musteloidea</taxon>
        <taxon>Mustelidae</taxon>
        <taxon>Guloninae</taxon>
        <taxon>Gulo</taxon>
    </lineage>
</organism>
<name>A0A9X9PYP0_GULGU</name>
<dbReference type="EMBL" id="CYRY02009626">
    <property type="protein sequence ID" value="VCW77931.1"/>
    <property type="molecule type" value="Genomic_DNA"/>
</dbReference>
<feature type="compositionally biased region" description="Basic and acidic residues" evidence="1">
    <location>
        <begin position="63"/>
        <end position="74"/>
    </location>
</feature>
<sequence length="100" mass="11422">MFLEQEKQLWDVKRKETGGFHPAVSSHDTQSFLLQQSIEGSFQNGSMHRYKHRAVEILHLHTDWDNDGDSEGHQKNPGRYTQTKAIALNENVTAPNGEGY</sequence>
<evidence type="ECO:0000313" key="3">
    <source>
        <dbReference type="Proteomes" id="UP000269945"/>
    </source>
</evidence>